<evidence type="ECO:0000313" key="2">
    <source>
        <dbReference type="Proteomes" id="UP000254503"/>
    </source>
</evidence>
<keyword evidence="1" id="KW-0548">Nucleotidyltransferase</keyword>
<dbReference type="PANTHER" id="PTHR30621:SF0">
    <property type="entry name" value="BIFUNCTIONAL GLUTAMINE SYNTHETASE ADENYLYLTRANSFERASE_ADENYLYL-REMOVING ENZYME"/>
    <property type="match status" value="1"/>
</dbReference>
<protein>
    <submittedName>
        <fullName evidence="1">Glutamate-ammonia-ligase adenylyltransferase</fullName>
        <ecNumber evidence="1">2.7.7.42</ecNumber>
    </submittedName>
</protein>
<keyword evidence="1" id="KW-0436">Ligase</keyword>
<accession>A0A376WSL9</accession>
<dbReference type="InterPro" id="IPR023057">
    <property type="entry name" value="GlnE"/>
</dbReference>
<organism evidence="1 2">
    <name type="scientific">Escherichia coli</name>
    <dbReference type="NCBI Taxonomy" id="562"/>
    <lineage>
        <taxon>Bacteria</taxon>
        <taxon>Pseudomonadati</taxon>
        <taxon>Pseudomonadota</taxon>
        <taxon>Gammaproteobacteria</taxon>
        <taxon>Enterobacterales</taxon>
        <taxon>Enterobacteriaceae</taxon>
        <taxon>Escherichia</taxon>
    </lineage>
</organism>
<dbReference type="Proteomes" id="UP000254503">
    <property type="component" value="Unassembled WGS sequence"/>
</dbReference>
<dbReference type="EC" id="2.7.7.42" evidence="1"/>
<evidence type="ECO:0000313" key="1">
    <source>
        <dbReference type="EMBL" id="STJ53032.1"/>
    </source>
</evidence>
<sequence length="44" mass="5167">MVKARIMGDSEGVYANELRAMLRPFVFRRYIDFSVIQSLRNMKG</sequence>
<keyword evidence="1" id="KW-0808">Transferase</keyword>
<dbReference type="GO" id="GO:0000820">
    <property type="term" value="P:regulation of glutamine family amino acid metabolic process"/>
    <property type="evidence" value="ECO:0007669"/>
    <property type="project" value="TreeGrafter"/>
</dbReference>
<dbReference type="AlphaFoldDB" id="A0A376WSL9"/>
<proteinExistence type="predicted"/>
<reference evidence="1 2" key="1">
    <citation type="submission" date="2018-06" db="EMBL/GenBank/DDBJ databases">
        <authorList>
            <consortium name="Pathogen Informatics"/>
            <person name="Doyle S."/>
        </authorList>
    </citation>
    <scope>NUCLEOTIDE SEQUENCE [LARGE SCALE GENOMIC DNA]</scope>
    <source>
        <strain evidence="1 2">NCTC9045</strain>
    </source>
</reference>
<dbReference type="PANTHER" id="PTHR30621">
    <property type="entry name" value="GLUTAMINE SYNTHETASE ADENYLYLTRANSFERASE"/>
    <property type="match status" value="1"/>
</dbReference>
<dbReference type="GO" id="GO:0005829">
    <property type="term" value="C:cytosol"/>
    <property type="evidence" value="ECO:0007669"/>
    <property type="project" value="TreeGrafter"/>
</dbReference>
<name>A0A376WSL9_ECOLX</name>
<gene>
    <name evidence="1" type="primary">glnE_3</name>
    <name evidence="1" type="ORF">NCTC9045_00853</name>
</gene>
<dbReference type="GO" id="GO:0016874">
    <property type="term" value="F:ligase activity"/>
    <property type="evidence" value="ECO:0007669"/>
    <property type="project" value="UniProtKB-KW"/>
</dbReference>
<dbReference type="EMBL" id="UGDD01000002">
    <property type="protein sequence ID" value="STJ53032.1"/>
    <property type="molecule type" value="Genomic_DNA"/>
</dbReference>
<dbReference type="GO" id="GO:0008882">
    <property type="term" value="F:[glutamate-ammonia-ligase] adenylyltransferase activity"/>
    <property type="evidence" value="ECO:0007669"/>
    <property type="project" value="UniProtKB-EC"/>
</dbReference>